<evidence type="ECO:0000259" key="9">
    <source>
        <dbReference type="SMART" id="SM01136"/>
    </source>
</evidence>
<dbReference type="InterPro" id="IPR012960">
    <property type="entry name" value="Dyskerin-like"/>
</dbReference>
<dbReference type="Proteomes" id="UP000003163">
    <property type="component" value="Unassembled WGS sequence"/>
</dbReference>
<dbReference type="InterPro" id="IPR036974">
    <property type="entry name" value="PUA_sf"/>
</dbReference>
<evidence type="ECO:0000256" key="1">
    <source>
        <dbReference type="ARBA" id="ARBA00001166"/>
    </source>
</evidence>
<dbReference type="PANTHER" id="PTHR23127">
    <property type="entry name" value="CENTROMERE/MICROTUBULE BINDING PROTEIN CBF5"/>
    <property type="match status" value="1"/>
</dbReference>
<proteinExistence type="inferred from homology"/>
<evidence type="ECO:0000256" key="6">
    <source>
        <dbReference type="ARBA" id="ARBA00023235"/>
    </source>
</evidence>
<organism evidence="10 11">
    <name type="scientific">Edhazardia aedis (strain USNM 41457)</name>
    <name type="common">Microsporidian parasite</name>
    <dbReference type="NCBI Taxonomy" id="1003232"/>
    <lineage>
        <taxon>Eukaryota</taxon>
        <taxon>Fungi</taxon>
        <taxon>Fungi incertae sedis</taxon>
        <taxon>Microsporidia</taxon>
        <taxon>Edhazardia</taxon>
    </lineage>
</organism>
<dbReference type="InterPro" id="IPR020103">
    <property type="entry name" value="PsdUridine_synth_cat_dom_sf"/>
</dbReference>
<dbReference type="SMART" id="SM01136">
    <property type="entry name" value="DKCLD"/>
    <property type="match status" value="1"/>
</dbReference>
<dbReference type="NCBIfam" id="TIGR00451">
    <property type="entry name" value="unchar_dom_2"/>
    <property type="match status" value="1"/>
</dbReference>
<dbReference type="GO" id="GO:0000495">
    <property type="term" value="P:box H/ACA sno(s)RNA 3'-end processing"/>
    <property type="evidence" value="ECO:0007669"/>
    <property type="project" value="EnsemblFungi"/>
</dbReference>
<accession>J9DIN7</accession>
<dbReference type="GO" id="GO:0000454">
    <property type="term" value="P:snoRNA guided rRNA pseudouridine synthesis"/>
    <property type="evidence" value="ECO:0007669"/>
    <property type="project" value="EnsemblFungi"/>
</dbReference>
<sequence length="481" mass="55085">MNEPSKPNEFPLLLKDIDKMHVKTLHHTPLKTGFEPLKRPLLEHLKYGVVFIDKVKGPSSHEIVTWVKDMVKEIFDCKKTGHCGTLDPQVSGCLPILIERATRLAKIGQSEGKEYICTVEFGYQEIIKEEVERLAKEENSDRNKRSKTRDSRDSKNESSKKNKKDKDRKEKKSNSGESSSLLEKYKNMEEFVIDKKKFLNVLNKLTGEVFQRPPKMCAVKRNLRLRKIYKIELIEIHKNQALIRVFCEAGTYIRTLCQHIGLLMGYPAFMKDLRRSKSGLITENECVTLHDLLDSIKTYTTYNLYPLDKEIYLRRVIKPLESLLLNFKRIIIKDTAVNAVCHGGQLTIPGILRFDDGIEKDMEIVLVSSKGEAVAICVSLLFSSEMKSLDHGIVCKIKRVVMERNLYPKSWKLGKGLPEVVEVIEKKDDESSSSESSDDEEKEDDKEKDQSDDSTTKNNEDSGEKEKKDDEDSSDEDSSSD</sequence>
<evidence type="ECO:0000313" key="11">
    <source>
        <dbReference type="Proteomes" id="UP000003163"/>
    </source>
</evidence>
<dbReference type="InParanoid" id="J9DIN7"/>
<dbReference type="SUPFAM" id="SSF88697">
    <property type="entry name" value="PUA domain-like"/>
    <property type="match status" value="1"/>
</dbReference>
<evidence type="ECO:0000256" key="5">
    <source>
        <dbReference type="ARBA" id="ARBA00019272"/>
    </source>
</evidence>
<protein>
    <recommendedName>
        <fullName evidence="5">H/ACA ribonucleoprotein complex subunit CBF5</fullName>
    </recommendedName>
</protein>
<dbReference type="CDD" id="cd21148">
    <property type="entry name" value="PUA_Cbf5"/>
    <property type="match status" value="1"/>
</dbReference>
<comment type="caution">
    <text evidence="10">The sequence shown here is derived from an EMBL/GenBank/DDBJ whole genome shotgun (WGS) entry which is preliminary data.</text>
</comment>
<dbReference type="GO" id="GO:0009982">
    <property type="term" value="F:pseudouridine synthase activity"/>
    <property type="evidence" value="ECO:0007669"/>
    <property type="project" value="EnsemblFungi"/>
</dbReference>
<dbReference type="FunCoup" id="J9DIN7">
    <property type="interactions" value="310"/>
</dbReference>
<dbReference type="HOGENOM" id="CLU_032087_3_2_1"/>
<feature type="compositionally biased region" description="Acidic residues" evidence="7">
    <location>
        <begin position="471"/>
        <end position="481"/>
    </location>
</feature>
<evidence type="ECO:0000256" key="3">
    <source>
        <dbReference type="ARBA" id="ARBA00001896"/>
    </source>
</evidence>
<evidence type="ECO:0000256" key="7">
    <source>
        <dbReference type="SAM" id="MobiDB-lite"/>
    </source>
</evidence>
<dbReference type="Pfam" id="PF08068">
    <property type="entry name" value="DKCLD"/>
    <property type="match status" value="1"/>
</dbReference>
<dbReference type="VEuPathDB" id="MicrosporidiaDB:EDEG_00278"/>
<dbReference type="Pfam" id="PF01472">
    <property type="entry name" value="PUA"/>
    <property type="match status" value="1"/>
</dbReference>
<comment type="similarity">
    <text evidence="4">Belongs to the pseudouridine synthase TruB family.</text>
</comment>
<feature type="compositionally biased region" description="Basic and acidic residues" evidence="7">
    <location>
        <begin position="134"/>
        <end position="174"/>
    </location>
</feature>
<dbReference type="InterPro" id="IPR002478">
    <property type="entry name" value="PUA"/>
</dbReference>
<dbReference type="Gene3D" id="3.30.2350.10">
    <property type="entry name" value="Pseudouridine synthase"/>
    <property type="match status" value="1"/>
</dbReference>
<dbReference type="PANTHER" id="PTHR23127:SF0">
    <property type="entry name" value="H_ACA RIBONUCLEOPROTEIN COMPLEX SUBUNIT DKC1"/>
    <property type="match status" value="1"/>
</dbReference>
<dbReference type="GO" id="GO:0031120">
    <property type="term" value="P:snRNA pseudouridine synthesis"/>
    <property type="evidence" value="ECO:0007669"/>
    <property type="project" value="EnsemblFungi"/>
</dbReference>
<evidence type="ECO:0000259" key="8">
    <source>
        <dbReference type="SMART" id="SM00359"/>
    </source>
</evidence>
<feature type="region of interest" description="Disordered" evidence="7">
    <location>
        <begin position="424"/>
        <end position="481"/>
    </location>
</feature>
<comment type="catalytic activity">
    <reaction evidence="3">
        <text>uridine in 5S rRNA = pseudouridine in 5S rRNA</text>
        <dbReference type="Rhea" id="RHEA:47036"/>
        <dbReference type="Rhea" id="RHEA-COMP:11730"/>
        <dbReference type="Rhea" id="RHEA-COMP:11731"/>
        <dbReference type="ChEBI" id="CHEBI:65314"/>
        <dbReference type="ChEBI" id="CHEBI:65315"/>
    </reaction>
</comment>
<feature type="domain" description="PUA" evidence="8">
    <location>
        <begin position="328"/>
        <end position="402"/>
    </location>
</feature>
<dbReference type="Pfam" id="PF01509">
    <property type="entry name" value="TruB_N"/>
    <property type="match status" value="2"/>
</dbReference>
<feature type="domain" description="Dyskerin-like" evidence="9">
    <location>
        <begin position="6"/>
        <end position="64"/>
    </location>
</feature>
<name>J9DIN7_EDHAE</name>
<dbReference type="OrthoDB" id="10250002at2759"/>
<keyword evidence="11" id="KW-1185">Reference proteome</keyword>
<dbReference type="Gene3D" id="2.30.130.10">
    <property type="entry name" value="PUA domain"/>
    <property type="match status" value="2"/>
</dbReference>
<dbReference type="OMA" id="GPFKEDE"/>
<gene>
    <name evidence="10" type="ORF">EDEG_00278</name>
</gene>
<dbReference type="SMART" id="SM00359">
    <property type="entry name" value="PUA"/>
    <property type="match status" value="1"/>
</dbReference>
<comment type="catalytic activity">
    <reaction evidence="1">
        <text>a uridine in mRNA = a pseudouridine in mRNA</text>
        <dbReference type="Rhea" id="RHEA:56644"/>
        <dbReference type="Rhea" id="RHEA-COMP:14658"/>
        <dbReference type="Rhea" id="RHEA-COMP:14659"/>
        <dbReference type="ChEBI" id="CHEBI:65314"/>
        <dbReference type="ChEBI" id="CHEBI:65315"/>
    </reaction>
</comment>
<dbReference type="GO" id="GO:0031429">
    <property type="term" value="C:box H/ACA snoRNP complex"/>
    <property type="evidence" value="ECO:0007669"/>
    <property type="project" value="EnsemblFungi"/>
</dbReference>
<dbReference type="InterPro" id="IPR002501">
    <property type="entry name" value="PsdUridine_synth_N"/>
</dbReference>
<evidence type="ECO:0000256" key="2">
    <source>
        <dbReference type="ARBA" id="ARBA00001832"/>
    </source>
</evidence>
<dbReference type="Pfam" id="PF16198">
    <property type="entry name" value="TruB_C_2"/>
    <property type="match status" value="1"/>
</dbReference>
<evidence type="ECO:0000313" key="10">
    <source>
        <dbReference type="EMBL" id="EJW02475.1"/>
    </source>
</evidence>
<feature type="region of interest" description="Disordered" evidence="7">
    <location>
        <begin position="134"/>
        <end position="179"/>
    </location>
</feature>
<dbReference type="EMBL" id="AFBI03000003">
    <property type="protein sequence ID" value="EJW02475.1"/>
    <property type="molecule type" value="Genomic_DNA"/>
</dbReference>
<feature type="compositionally biased region" description="Basic and acidic residues" evidence="7">
    <location>
        <begin position="445"/>
        <end position="470"/>
    </location>
</feature>
<dbReference type="InterPro" id="IPR032819">
    <property type="entry name" value="TruB_C"/>
</dbReference>
<dbReference type="NCBIfam" id="TIGR00425">
    <property type="entry name" value="CBF5"/>
    <property type="match status" value="1"/>
</dbReference>
<reference evidence="10 11" key="1">
    <citation type="submission" date="2011-08" db="EMBL/GenBank/DDBJ databases">
        <authorList>
            <person name="Liu Z.J."/>
            <person name="Shi F.L."/>
            <person name="Lu J.Q."/>
            <person name="Li M."/>
            <person name="Wang Z.L."/>
        </authorList>
    </citation>
    <scope>NUCLEOTIDE SEQUENCE [LARGE SCALE GENOMIC DNA]</scope>
    <source>
        <strain evidence="10 11">USNM 41457</strain>
    </source>
</reference>
<dbReference type="InterPro" id="IPR015947">
    <property type="entry name" value="PUA-like_sf"/>
</dbReference>
<comment type="catalytic activity">
    <reaction evidence="2">
        <text>uridine in snRNA = pseudouridine in snRNA</text>
        <dbReference type="Rhea" id="RHEA:51124"/>
        <dbReference type="Rhea" id="RHEA-COMP:12891"/>
        <dbReference type="Rhea" id="RHEA-COMP:12892"/>
        <dbReference type="ChEBI" id="CHEBI:65314"/>
        <dbReference type="ChEBI" id="CHEBI:65315"/>
    </reaction>
</comment>
<dbReference type="STRING" id="1003232.J9DIN7"/>
<reference evidence="11" key="2">
    <citation type="submission" date="2015-07" db="EMBL/GenBank/DDBJ databases">
        <title>Contrasting host-pathogen interactions and genome evolution in two generalist and specialist microsporidian pathogens of mosquitoes.</title>
        <authorList>
            <consortium name="The Broad Institute Genomics Platform"/>
            <consortium name="The Broad Institute Genome Sequencing Center for Infectious Disease"/>
            <person name="Cuomo C.A."/>
            <person name="Sanscrainte N.D."/>
            <person name="Goldberg J.M."/>
            <person name="Heiman D."/>
            <person name="Young S."/>
            <person name="Zeng Q."/>
            <person name="Becnel J.J."/>
            <person name="Birren B.W."/>
        </authorList>
    </citation>
    <scope>NUCLEOTIDE SEQUENCE [LARGE SCALE GENOMIC DNA]</scope>
    <source>
        <strain evidence="11">USNM 41457</strain>
    </source>
</reference>
<dbReference type="SUPFAM" id="SSF55120">
    <property type="entry name" value="Pseudouridine synthase"/>
    <property type="match status" value="1"/>
</dbReference>
<dbReference type="GO" id="GO:0003723">
    <property type="term" value="F:RNA binding"/>
    <property type="evidence" value="ECO:0007669"/>
    <property type="project" value="InterPro"/>
</dbReference>
<dbReference type="InterPro" id="IPR004521">
    <property type="entry name" value="Uncharacterised_CHP00451"/>
</dbReference>
<dbReference type="InterPro" id="IPR004802">
    <property type="entry name" value="tRNA_PsdUridine_synth_B_fam"/>
</dbReference>
<keyword evidence="6" id="KW-0413">Isomerase</keyword>
<dbReference type="GO" id="GO:1990481">
    <property type="term" value="P:mRNA pseudouridine synthesis"/>
    <property type="evidence" value="ECO:0007669"/>
    <property type="project" value="EnsemblFungi"/>
</dbReference>
<evidence type="ECO:0000256" key="4">
    <source>
        <dbReference type="ARBA" id="ARBA00008999"/>
    </source>
</evidence>
<dbReference type="PROSITE" id="PS50890">
    <property type="entry name" value="PUA"/>
    <property type="match status" value="1"/>
</dbReference>
<dbReference type="AlphaFoldDB" id="J9DIN7"/>